<gene>
    <name evidence="2" type="ORF">LOC62_02G001839</name>
</gene>
<protein>
    <submittedName>
        <fullName evidence="2">Uncharacterized protein</fullName>
    </submittedName>
</protein>
<keyword evidence="1" id="KW-0472">Membrane</keyword>
<dbReference type="AlphaFoldDB" id="A0AAF0Y4V4"/>
<organism evidence="2 3">
    <name type="scientific">Vanrija pseudolonga</name>
    <dbReference type="NCBI Taxonomy" id="143232"/>
    <lineage>
        <taxon>Eukaryota</taxon>
        <taxon>Fungi</taxon>
        <taxon>Dikarya</taxon>
        <taxon>Basidiomycota</taxon>
        <taxon>Agaricomycotina</taxon>
        <taxon>Tremellomycetes</taxon>
        <taxon>Trichosporonales</taxon>
        <taxon>Trichosporonaceae</taxon>
        <taxon>Vanrija</taxon>
    </lineage>
</organism>
<evidence type="ECO:0000256" key="1">
    <source>
        <dbReference type="SAM" id="Phobius"/>
    </source>
</evidence>
<keyword evidence="1" id="KW-1133">Transmembrane helix</keyword>
<keyword evidence="3" id="KW-1185">Reference proteome</keyword>
<dbReference type="NCBIfam" id="NF047765">
    <property type="entry name" value="LIC_13387_fam"/>
    <property type="match status" value="1"/>
</dbReference>
<sequence length="145" mass="15486">MPPPFTLAAIALTVYNTAHTIFGTLFPSSFGEEADAVLLGMKTVSFDLMGSTASYYGLFFGLGLYTSLFLAFSAYVAFALNAAGSAEQWAVLRPIAISLAVAHVADAVLAGLYFFVSPVIMSVLTVLLVAWGIKQKDDEFKKKAE</sequence>
<feature type="transmembrane region" description="Helical" evidence="1">
    <location>
        <begin position="90"/>
        <end position="109"/>
    </location>
</feature>
<dbReference type="Proteomes" id="UP000827549">
    <property type="component" value="Chromosome 2"/>
</dbReference>
<name>A0AAF0Y4V4_9TREE</name>
<accession>A0AAF0Y4V4</accession>
<proteinExistence type="predicted"/>
<dbReference type="InterPro" id="IPR058068">
    <property type="entry name" value="LIC_13387-like"/>
</dbReference>
<keyword evidence="1" id="KW-0812">Transmembrane</keyword>
<dbReference type="EMBL" id="CP086715">
    <property type="protein sequence ID" value="WOO78289.1"/>
    <property type="molecule type" value="Genomic_DNA"/>
</dbReference>
<feature type="transmembrane region" description="Helical" evidence="1">
    <location>
        <begin position="115"/>
        <end position="133"/>
    </location>
</feature>
<evidence type="ECO:0000313" key="3">
    <source>
        <dbReference type="Proteomes" id="UP000827549"/>
    </source>
</evidence>
<dbReference type="GeneID" id="87805092"/>
<feature type="transmembrane region" description="Helical" evidence="1">
    <location>
        <begin position="55"/>
        <end position="78"/>
    </location>
</feature>
<dbReference type="RefSeq" id="XP_062624321.1">
    <property type="nucleotide sequence ID" value="XM_062768337.1"/>
</dbReference>
<evidence type="ECO:0000313" key="2">
    <source>
        <dbReference type="EMBL" id="WOO78289.1"/>
    </source>
</evidence>
<reference evidence="2" key="1">
    <citation type="submission" date="2023-10" db="EMBL/GenBank/DDBJ databases">
        <authorList>
            <person name="Noh H."/>
        </authorList>
    </citation>
    <scope>NUCLEOTIDE SEQUENCE</scope>
    <source>
        <strain evidence="2">DUCC4014</strain>
    </source>
</reference>